<dbReference type="PANTHER" id="PTHR44305:SF24">
    <property type="entry name" value="TYROSINE-PROTEIN KINASE C03B1.5-RELATED"/>
    <property type="match status" value="1"/>
</dbReference>
<keyword evidence="4" id="KW-1185">Reference proteome</keyword>
<evidence type="ECO:0000259" key="2">
    <source>
        <dbReference type="PROSITE" id="PS50011"/>
    </source>
</evidence>
<dbReference type="Proteomes" id="UP001043456">
    <property type="component" value="Unassembled WGS sequence"/>
</dbReference>
<dbReference type="Gene3D" id="1.10.510.10">
    <property type="entry name" value="Transferase(Phosphotransferase) domain 1"/>
    <property type="match status" value="1"/>
</dbReference>
<proteinExistence type="predicted"/>
<dbReference type="SUPFAM" id="SSF56112">
    <property type="entry name" value="Protein kinase-like (PK-like)"/>
    <property type="match status" value="1"/>
</dbReference>
<dbReference type="GO" id="GO:0004672">
    <property type="term" value="F:protein kinase activity"/>
    <property type="evidence" value="ECO:0007669"/>
    <property type="project" value="InterPro"/>
</dbReference>
<dbReference type="GeneID" id="67004461"/>
<sequence>MASTLFIDLDGQPIPDSEVLGYGRSGVVILRNGLAVKMPLRHPWSTEDDFQVNVEVIQREQEVYRRLNSTGGGNGQIDGVVPCIGFSTKTTQLAYMEQGDLRAYLGKNKPPLALQMSWFRQMAHALEQIHDKRVLVADIATRNFLLDSDLSVKLCDFTEASVLPLDTVMETADDDGFSIQTDIGQLGAVMYEVVTGLKCDFDLFKDNAPDDGRATWPQRTSLPSTNGLWDIESIARSVVRRIPARISRRQNKVDRAAQIYSPIRLPQELRPLFEQWKGLPQRFPLLLPESQGDSQELPVKSPDEFVAKSFLFLCGIERVMIIEKVRCRLCYVAFYLMKDQLQRDSFRQDAIVCLSDMIKRTDMVSAGEHEIQRKLRTWVDKGERLWLLSMDLEGPGVLFLLPEDIGENIWLQELPKGKGPRRSNMLMSLKRRGITQEASRVDAHHAAHQILSLFLFAVGLVSHRLEQYLPPLGNCYESPHARIAHETNVQEAQNPGISQQSPTPCNPTCQPSGSTPFNFAAVNQTSSEANGEAPAANSNRTDTGGELSTNANNGISYNTQSPFNMMTSTCRMDDASNPYDVMESTSMFLNPDVYMSSTALLSAIFGPNPYATMTSTSKLGTAQASDPETSTIH</sequence>
<dbReference type="PANTHER" id="PTHR44305">
    <property type="entry name" value="SI:DKEY-192D15.2-RELATED"/>
    <property type="match status" value="1"/>
</dbReference>
<feature type="domain" description="Protein kinase" evidence="2">
    <location>
        <begin position="14"/>
        <end position="306"/>
    </location>
</feature>
<reference evidence="3 4" key="1">
    <citation type="submission" date="2018-10" db="EMBL/GenBank/DDBJ databases">
        <title>Pan-genome distribution and transcriptional activeness of fungal secondary metabolism genes in Aspergillus section Fumigati.</title>
        <authorList>
            <person name="Takahashi H."/>
            <person name="Umemura M."/>
            <person name="Ninomiya A."/>
            <person name="Kusuya Y."/>
            <person name="Urayama S."/>
            <person name="Shimizu M."/>
            <person name="Watanabe A."/>
            <person name="Kamei K."/>
            <person name="Yaguchi T."/>
            <person name="Hagiwara D."/>
        </authorList>
    </citation>
    <scope>NUCLEOTIDE SEQUENCE [LARGE SCALE GENOMIC DNA]</scope>
    <source>
        <strain evidence="3 4">IFM 55266</strain>
    </source>
</reference>
<dbReference type="InterPro" id="IPR011009">
    <property type="entry name" value="Kinase-like_dom_sf"/>
</dbReference>
<organism evidence="3 4">
    <name type="scientific">Aspergillus pseudoviridinutans</name>
    <dbReference type="NCBI Taxonomy" id="1517512"/>
    <lineage>
        <taxon>Eukaryota</taxon>
        <taxon>Fungi</taxon>
        <taxon>Dikarya</taxon>
        <taxon>Ascomycota</taxon>
        <taxon>Pezizomycotina</taxon>
        <taxon>Eurotiomycetes</taxon>
        <taxon>Eurotiomycetidae</taxon>
        <taxon>Eurotiales</taxon>
        <taxon>Aspergillaceae</taxon>
        <taxon>Aspergillus</taxon>
        <taxon>Aspergillus subgen. Fumigati</taxon>
    </lineage>
</organism>
<comment type="caution">
    <text evidence="3">The sequence shown here is derived from an EMBL/GenBank/DDBJ whole genome shotgun (WGS) entry which is preliminary data.</text>
</comment>
<evidence type="ECO:0000313" key="4">
    <source>
        <dbReference type="Proteomes" id="UP001043456"/>
    </source>
</evidence>
<dbReference type="GO" id="GO:0005524">
    <property type="term" value="F:ATP binding"/>
    <property type="evidence" value="ECO:0007669"/>
    <property type="project" value="InterPro"/>
</dbReference>
<dbReference type="RefSeq" id="XP_043157697.1">
    <property type="nucleotide sequence ID" value="XM_043301762.1"/>
</dbReference>
<dbReference type="OrthoDB" id="1668230at2759"/>
<dbReference type="EMBL" id="BHVY01000004">
    <property type="protein sequence ID" value="GIJ86951.1"/>
    <property type="molecule type" value="Genomic_DNA"/>
</dbReference>
<name>A0A9P3ESY4_9EURO</name>
<feature type="compositionally biased region" description="Polar residues" evidence="1">
    <location>
        <begin position="536"/>
        <end position="556"/>
    </location>
</feature>
<protein>
    <recommendedName>
        <fullName evidence="2">Protein kinase domain-containing protein</fullName>
    </recommendedName>
</protein>
<evidence type="ECO:0000256" key="1">
    <source>
        <dbReference type="SAM" id="MobiDB-lite"/>
    </source>
</evidence>
<dbReference type="Pfam" id="PF07714">
    <property type="entry name" value="PK_Tyr_Ser-Thr"/>
    <property type="match status" value="1"/>
</dbReference>
<evidence type="ECO:0000313" key="3">
    <source>
        <dbReference type="EMBL" id="GIJ86951.1"/>
    </source>
</evidence>
<feature type="region of interest" description="Disordered" evidence="1">
    <location>
        <begin position="526"/>
        <end position="556"/>
    </location>
</feature>
<accession>A0A9P3ESY4</accession>
<dbReference type="InterPro" id="IPR001245">
    <property type="entry name" value="Ser-Thr/Tyr_kinase_cat_dom"/>
</dbReference>
<dbReference type="PROSITE" id="PS50011">
    <property type="entry name" value="PROTEIN_KINASE_DOM"/>
    <property type="match status" value="1"/>
</dbReference>
<gene>
    <name evidence="3" type="ORF">Asppvi_005850</name>
</gene>
<dbReference type="InterPro" id="IPR053083">
    <property type="entry name" value="TF_kinase-domain_protein"/>
</dbReference>
<dbReference type="InterPro" id="IPR000719">
    <property type="entry name" value="Prot_kinase_dom"/>
</dbReference>
<dbReference type="AlphaFoldDB" id="A0A9P3ESY4"/>